<dbReference type="Gene3D" id="3.40.50.1110">
    <property type="entry name" value="SGNH hydrolase"/>
    <property type="match status" value="1"/>
</dbReference>
<protein>
    <submittedName>
        <fullName evidence="4">Uncharacterized protein</fullName>
    </submittedName>
</protein>
<dbReference type="InterPro" id="IPR001087">
    <property type="entry name" value="GDSL"/>
</dbReference>
<dbReference type="SUPFAM" id="SSF52266">
    <property type="entry name" value="SGNH hydrolase"/>
    <property type="match status" value="1"/>
</dbReference>
<organism evidence="4 5">
    <name type="scientific">Ilex paraguariensis</name>
    <name type="common">yerba mate</name>
    <dbReference type="NCBI Taxonomy" id="185542"/>
    <lineage>
        <taxon>Eukaryota</taxon>
        <taxon>Viridiplantae</taxon>
        <taxon>Streptophyta</taxon>
        <taxon>Embryophyta</taxon>
        <taxon>Tracheophyta</taxon>
        <taxon>Spermatophyta</taxon>
        <taxon>Magnoliopsida</taxon>
        <taxon>eudicotyledons</taxon>
        <taxon>Gunneridae</taxon>
        <taxon>Pentapetalae</taxon>
        <taxon>asterids</taxon>
        <taxon>campanulids</taxon>
        <taxon>Aquifoliales</taxon>
        <taxon>Aquifoliaceae</taxon>
        <taxon>Ilex</taxon>
    </lineage>
</organism>
<feature type="chain" id="PRO_5044797703" evidence="3">
    <location>
        <begin position="23"/>
        <end position="373"/>
    </location>
</feature>
<dbReference type="Pfam" id="PF00657">
    <property type="entry name" value="Lipase_GDSL"/>
    <property type="match status" value="1"/>
</dbReference>
<comment type="caution">
    <text evidence="4">The sequence shown here is derived from an EMBL/GenBank/DDBJ whole genome shotgun (WGS) entry which is preliminary data.</text>
</comment>
<dbReference type="PANTHER" id="PTHR45966">
    <property type="entry name" value="GDSL-LIKE LIPASE/ACYLHYDROLASE"/>
    <property type="match status" value="1"/>
</dbReference>
<dbReference type="InterPro" id="IPR035669">
    <property type="entry name" value="SGNH_plant_lipase-like"/>
</dbReference>
<keyword evidence="5" id="KW-1185">Reference proteome</keyword>
<accession>A0ABC8TU55</accession>
<name>A0ABC8TU55_9AQUA</name>
<proteinExistence type="inferred from homology"/>
<comment type="similarity">
    <text evidence="1">Belongs to the 'GDSL' lipolytic enzyme family.</text>
</comment>
<evidence type="ECO:0000256" key="1">
    <source>
        <dbReference type="ARBA" id="ARBA00008668"/>
    </source>
</evidence>
<reference evidence="4 5" key="1">
    <citation type="submission" date="2024-02" db="EMBL/GenBank/DDBJ databases">
        <authorList>
            <person name="Vignale AGUSTIN F."/>
            <person name="Sosa J E."/>
            <person name="Modenutti C."/>
        </authorList>
    </citation>
    <scope>NUCLEOTIDE SEQUENCE [LARGE SCALE GENOMIC DNA]</scope>
</reference>
<dbReference type="Proteomes" id="UP001642360">
    <property type="component" value="Unassembled WGS sequence"/>
</dbReference>
<dbReference type="PANTHER" id="PTHR45966:SF1">
    <property type="entry name" value="GDSL ESTERASE_LIPASE 1-RELATED"/>
    <property type="match status" value="1"/>
</dbReference>
<feature type="signal peptide" evidence="3">
    <location>
        <begin position="1"/>
        <end position="22"/>
    </location>
</feature>
<dbReference type="InterPro" id="IPR044552">
    <property type="entry name" value="GLIP1-5/GLL25"/>
</dbReference>
<keyword evidence="2 3" id="KW-0732">Signal</keyword>
<dbReference type="EMBL" id="CAUOFW020006057">
    <property type="protein sequence ID" value="CAK9172720.1"/>
    <property type="molecule type" value="Genomic_DNA"/>
</dbReference>
<gene>
    <name evidence="4" type="ORF">ILEXP_LOCUS42399</name>
</gene>
<sequence length="373" mass="41893">MALSFQFSILLLLSCLISATSCLSHHQNNNKHAAELFIFGDSLFDPGNNNYINTTTSFQSNFWPYGESFFKYPTGRFCDGRLIPDFIAEYAKLPLIQPYLQQPAGYQQFVYGTNFASGGAGALPETFPGMVINLKTQLSYFKIVVKQLRQNLGDREAKQLLSNAVYLFSIGSNDYVSPFLTNSTIFHSNSPEEYVKIVISTLTTVIKDIYMKGGRKFGFVNLGPLGCLPRFRALEPENNGECMAEITTLVKLHNGALSKNLRNLNKQLKGFLYSNFDFYTTVTERMNNPSKYGFKEGKTACCGIGPYRGIPSCGGKRRGLTEFELCKNASEYLFFDSGHPSEMANQQFAGLMWKGIPNVTRPYNLKSLFERTH</sequence>
<dbReference type="CDD" id="cd01837">
    <property type="entry name" value="SGNH_plant_lipase_like"/>
    <property type="match status" value="1"/>
</dbReference>
<evidence type="ECO:0000256" key="3">
    <source>
        <dbReference type="SAM" id="SignalP"/>
    </source>
</evidence>
<evidence type="ECO:0000313" key="4">
    <source>
        <dbReference type="EMBL" id="CAK9172720.1"/>
    </source>
</evidence>
<dbReference type="InterPro" id="IPR036514">
    <property type="entry name" value="SGNH_hydro_sf"/>
</dbReference>
<dbReference type="AlphaFoldDB" id="A0ABC8TU55"/>
<evidence type="ECO:0000313" key="5">
    <source>
        <dbReference type="Proteomes" id="UP001642360"/>
    </source>
</evidence>
<evidence type="ECO:0000256" key="2">
    <source>
        <dbReference type="ARBA" id="ARBA00022729"/>
    </source>
</evidence>